<evidence type="ECO:0000256" key="5">
    <source>
        <dbReference type="SAM" id="MobiDB-lite"/>
    </source>
</evidence>
<keyword evidence="3 6" id="KW-1133">Transmembrane helix</keyword>
<evidence type="ECO:0000313" key="8">
    <source>
        <dbReference type="Proteomes" id="UP001519460"/>
    </source>
</evidence>
<dbReference type="PANTHER" id="PTHR19282:SF544">
    <property type="entry name" value="TETRASPANIN"/>
    <property type="match status" value="1"/>
</dbReference>
<feature type="region of interest" description="Disordered" evidence="5">
    <location>
        <begin position="487"/>
        <end position="559"/>
    </location>
</feature>
<dbReference type="Gene3D" id="1.10.1450.10">
    <property type="entry name" value="Tetraspanin"/>
    <property type="match status" value="1"/>
</dbReference>
<evidence type="ECO:0000256" key="2">
    <source>
        <dbReference type="ARBA" id="ARBA00022692"/>
    </source>
</evidence>
<name>A0ABD0J6E8_9CAEN</name>
<evidence type="ECO:0000313" key="7">
    <source>
        <dbReference type="EMBL" id="KAK7462522.1"/>
    </source>
</evidence>
<feature type="transmembrane region" description="Helical" evidence="6">
    <location>
        <begin position="37"/>
        <end position="57"/>
    </location>
</feature>
<feature type="transmembrane region" description="Helical" evidence="6">
    <location>
        <begin position="12"/>
        <end position="31"/>
    </location>
</feature>
<evidence type="ECO:0000256" key="1">
    <source>
        <dbReference type="ARBA" id="ARBA00004141"/>
    </source>
</evidence>
<accession>A0ABD0J6E8</accession>
<reference evidence="7 8" key="1">
    <citation type="journal article" date="2023" name="Sci. Data">
        <title>Genome assembly of the Korean intertidal mud-creeper Batillaria attramentaria.</title>
        <authorList>
            <person name="Patra A.K."/>
            <person name="Ho P.T."/>
            <person name="Jun S."/>
            <person name="Lee S.J."/>
            <person name="Kim Y."/>
            <person name="Won Y.J."/>
        </authorList>
    </citation>
    <scope>NUCLEOTIDE SEQUENCE [LARGE SCALE GENOMIC DNA]</scope>
    <source>
        <strain evidence="7">Wonlab-2016</strain>
    </source>
</reference>
<dbReference type="Pfam" id="PF00335">
    <property type="entry name" value="Tetraspanin"/>
    <property type="match status" value="2"/>
</dbReference>
<protein>
    <recommendedName>
        <fullName evidence="9">Tetraspanin</fullName>
    </recommendedName>
</protein>
<dbReference type="PANTHER" id="PTHR19282">
    <property type="entry name" value="TETRASPANIN"/>
    <property type="match status" value="1"/>
</dbReference>
<evidence type="ECO:0000256" key="3">
    <source>
        <dbReference type="ARBA" id="ARBA00022989"/>
    </source>
</evidence>
<feature type="non-terminal residue" evidence="7">
    <location>
        <position position="1"/>
    </location>
</feature>
<dbReference type="InterPro" id="IPR008952">
    <property type="entry name" value="Tetraspanin_EC2_sf"/>
</dbReference>
<evidence type="ECO:0000256" key="6">
    <source>
        <dbReference type="SAM" id="Phobius"/>
    </source>
</evidence>
<dbReference type="InterPro" id="IPR018499">
    <property type="entry name" value="Tetraspanin/Peripherin"/>
</dbReference>
<feature type="transmembrane region" description="Helical" evidence="6">
    <location>
        <begin position="306"/>
        <end position="330"/>
    </location>
</feature>
<dbReference type="SUPFAM" id="SSF48652">
    <property type="entry name" value="Tetraspanin"/>
    <property type="match status" value="1"/>
</dbReference>
<comment type="subcellular location">
    <subcellularLocation>
        <location evidence="1">Membrane</location>
        <topology evidence="1">Multi-pass membrane protein</topology>
    </subcellularLocation>
</comment>
<keyword evidence="8" id="KW-1185">Reference proteome</keyword>
<feature type="transmembrane region" description="Helical" evidence="6">
    <location>
        <begin position="274"/>
        <end position="300"/>
    </location>
</feature>
<feature type="compositionally biased region" description="Pro residues" evidence="5">
    <location>
        <begin position="487"/>
        <end position="500"/>
    </location>
</feature>
<keyword evidence="4 6" id="KW-0472">Membrane</keyword>
<comment type="caution">
    <text evidence="7">The sequence shown here is derived from an EMBL/GenBank/DDBJ whole genome shotgun (WGS) entry which is preliminary data.</text>
</comment>
<evidence type="ECO:0008006" key="9">
    <source>
        <dbReference type="Google" id="ProtNLM"/>
    </source>
</evidence>
<sequence>FSSPVGHAGLALIMVGILLTVVSLCGGFGAGCENPTLLLAFVVVSCVIFIGEAIVFAELLPPAQSFHEGARNGLVSHIRQFYQVQGHNTISTLLNQAMELAKCCGVEGPGDFKNLSLTYAHAGRVDKVKVPLACCNNDDDTDAGSASDREHRILRCAIYGDGDDLSLNGCYTPLLNALGDWETAVYLDFGFTVVLQVREEKCTGDGCRGILAETEGTRIEAARDIYSICIVTTCLQNIFPSSGTHELRPLLANDGTKYIHEVLNREDSGPLGALVNYGGIGMMVVGFPLFLLSFAGWWGACCEDKFFWMGLAGLLCMQGAVVALVLAGVLQSDVKKAVVDDIQTGYQPQGENGISVFLNSLMGMAGCCGATGPDDFQNTEMTADGQPLKVPPVCCNASAMPTKSEEEKALEAASQSSAYKDAMDCAAQPGKNGLYPVAKGCLEKFFEDVEKAKSFMFLLLVASLIVQGGELFIAHFIWSRMPDPIEPPGPNVPPPPPPKAGPGKPGSPAGAGPGKPGTPSGAGPVKPGGTPSSPGLGKPGAPAGASPGKPVSPSNVRVG</sequence>
<evidence type="ECO:0000256" key="4">
    <source>
        <dbReference type="ARBA" id="ARBA00023136"/>
    </source>
</evidence>
<dbReference type="GO" id="GO:0016020">
    <property type="term" value="C:membrane"/>
    <property type="evidence" value="ECO:0007669"/>
    <property type="project" value="UniProtKB-SubCell"/>
</dbReference>
<gene>
    <name evidence="7" type="ORF">BaRGS_00038432</name>
</gene>
<feature type="compositionally biased region" description="Low complexity" evidence="5">
    <location>
        <begin position="531"/>
        <end position="559"/>
    </location>
</feature>
<dbReference type="Proteomes" id="UP001519460">
    <property type="component" value="Unassembled WGS sequence"/>
</dbReference>
<dbReference type="EMBL" id="JACVVK020000620">
    <property type="protein sequence ID" value="KAK7462522.1"/>
    <property type="molecule type" value="Genomic_DNA"/>
</dbReference>
<proteinExistence type="predicted"/>
<feature type="transmembrane region" description="Helical" evidence="6">
    <location>
        <begin position="455"/>
        <end position="478"/>
    </location>
</feature>
<dbReference type="AlphaFoldDB" id="A0ABD0J6E8"/>
<keyword evidence="2 6" id="KW-0812">Transmembrane</keyword>
<organism evidence="7 8">
    <name type="scientific">Batillaria attramentaria</name>
    <dbReference type="NCBI Taxonomy" id="370345"/>
    <lineage>
        <taxon>Eukaryota</taxon>
        <taxon>Metazoa</taxon>
        <taxon>Spiralia</taxon>
        <taxon>Lophotrochozoa</taxon>
        <taxon>Mollusca</taxon>
        <taxon>Gastropoda</taxon>
        <taxon>Caenogastropoda</taxon>
        <taxon>Sorbeoconcha</taxon>
        <taxon>Cerithioidea</taxon>
        <taxon>Batillariidae</taxon>
        <taxon>Batillaria</taxon>
    </lineage>
</organism>